<comment type="caution">
    <text evidence="2">The sequence shown here is derived from an EMBL/GenBank/DDBJ whole genome shotgun (WGS) entry which is preliminary data.</text>
</comment>
<feature type="compositionally biased region" description="Polar residues" evidence="1">
    <location>
        <begin position="1"/>
        <end position="12"/>
    </location>
</feature>
<accession>A0A8J4XG42</accession>
<protein>
    <submittedName>
        <fullName evidence="2">Protein-L-isoaspartate O-methyltransferase 2</fullName>
    </submittedName>
</protein>
<gene>
    <name evidence="2" type="primary">pimt2</name>
    <name evidence="2" type="ORF">DAT39_003130</name>
</gene>
<dbReference type="Proteomes" id="UP000727407">
    <property type="component" value="Unassembled WGS sequence"/>
</dbReference>
<sequence length="99" mass="10846">GHLSNAELNPASTGKRRTEKNIRRRGLSDCQRLLTVLWTGLLHKHLSVETVCFHQGFGPQERVETGHLIGPSGPQCSVPDCCPSATISSPHINQSCFWG</sequence>
<feature type="non-terminal residue" evidence="2">
    <location>
        <position position="99"/>
    </location>
</feature>
<organism evidence="2 3">
    <name type="scientific">Clarias magur</name>
    <name type="common">Asian catfish</name>
    <name type="synonym">Macropteronotus magur</name>
    <dbReference type="NCBI Taxonomy" id="1594786"/>
    <lineage>
        <taxon>Eukaryota</taxon>
        <taxon>Metazoa</taxon>
        <taxon>Chordata</taxon>
        <taxon>Craniata</taxon>
        <taxon>Vertebrata</taxon>
        <taxon>Euteleostomi</taxon>
        <taxon>Actinopterygii</taxon>
        <taxon>Neopterygii</taxon>
        <taxon>Teleostei</taxon>
        <taxon>Ostariophysi</taxon>
        <taxon>Siluriformes</taxon>
        <taxon>Clariidae</taxon>
        <taxon>Clarias</taxon>
    </lineage>
</organism>
<dbReference type="EMBL" id="QNUK01000025">
    <property type="protein sequence ID" value="KAF5907020.1"/>
    <property type="molecule type" value="Genomic_DNA"/>
</dbReference>
<evidence type="ECO:0000313" key="2">
    <source>
        <dbReference type="EMBL" id="KAF5907020.1"/>
    </source>
</evidence>
<keyword evidence="3" id="KW-1185">Reference proteome</keyword>
<evidence type="ECO:0000256" key="1">
    <source>
        <dbReference type="SAM" id="MobiDB-lite"/>
    </source>
</evidence>
<feature type="non-terminal residue" evidence="2">
    <location>
        <position position="1"/>
    </location>
</feature>
<feature type="region of interest" description="Disordered" evidence="1">
    <location>
        <begin position="1"/>
        <end position="22"/>
    </location>
</feature>
<name>A0A8J4XG42_CLAMG</name>
<evidence type="ECO:0000313" key="3">
    <source>
        <dbReference type="Proteomes" id="UP000727407"/>
    </source>
</evidence>
<reference evidence="2" key="1">
    <citation type="submission" date="2020-07" db="EMBL/GenBank/DDBJ databases">
        <title>Clarias magur genome sequencing, assembly and annotation.</title>
        <authorList>
            <person name="Kushwaha B."/>
            <person name="Kumar R."/>
            <person name="Das P."/>
            <person name="Joshi C.G."/>
            <person name="Kumar D."/>
            <person name="Nagpure N.S."/>
            <person name="Pandey M."/>
            <person name="Agarwal S."/>
            <person name="Srivastava S."/>
            <person name="Singh M."/>
            <person name="Sahoo L."/>
            <person name="Jayasankar P."/>
            <person name="Meher P.K."/>
            <person name="Koringa P.G."/>
            <person name="Iquebal M.A."/>
            <person name="Das S.P."/>
            <person name="Bit A."/>
            <person name="Patnaik S."/>
            <person name="Patel N."/>
            <person name="Shah T.M."/>
            <person name="Hinsu A."/>
            <person name="Jena J.K."/>
        </authorList>
    </citation>
    <scope>NUCLEOTIDE SEQUENCE</scope>
    <source>
        <strain evidence="2">CIFAMagur01</strain>
        <tissue evidence="2">Testis</tissue>
    </source>
</reference>
<dbReference type="AlphaFoldDB" id="A0A8J4XG42"/>
<proteinExistence type="predicted"/>